<dbReference type="InterPro" id="IPR028082">
    <property type="entry name" value="Peripla_BP_I"/>
</dbReference>
<evidence type="ECO:0000259" key="9">
    <source>
        <dbReference type="PROSITE" id="PS50011"/>
    </source>
</evidence>
<protein>
    <submittedName>
        <fullName evidence="11 12">Uncharacterized protein LOC117564842</fullName>
    </submittedName>
</protein>
<dbReference type="SUPFAM" id="SSF56112">
    <property type="entry name" value="Protein kinase-like (PK-like)"/>
    <property type="match status" value="1"/>
</dbReference>
<evidence type="ECO:0000256" key="4">
    <source>
        <dbReference type="ARBA" id="ARBA00023136"/>
    </source>
</evidence>
<dbReference type="PRINTS" id="PR01177">
    <property type="entry name" value="GABAB1RECPTR"/>
</dbReference>
<feature type="binding site" evidence="6">
    <location>
        <position position="910"/>
    </location>
    <ligand>
        <name>ATP</name>
        <dbReference type="ChEBI" id="CHEBI:30616"/>
    </ligand>
</feature>
<dbReference type="InterPro" id="IPR008266">
    <property type="entry name" value="Tyr_kinase_AS"/>
</dbReference>
<evidence type="ECO:0000313" key="11">
    <source>
        <dbReference type="RefSeq" id="XP_034099665.2"/>
    </source>
</evidence>
<dbReference type="AlphaFoldDB" id="A0A6P8W7P5"/>
<dbReference type="Gene3D" id="3.40.50.2300">
    <property type="match status" value="2"/>
</dbReference>
<dbReference type="Gene3D" id="3.30.200.20">
    <property type="entry name" value="Phosphorylase Kinase, domain 1"/>
    <property type="match status" value="1"/>
</dbReference>
<evidence type="ECO:0000256" key="5">
    <source>
        <dbReference type="ARBA" id="ARBA00051243"/>
    </source>
</evidence>
<evidence type="ECO:0000256" key="6">
    <source>
        <dbReference type="PROSITE-ProRule" id="PRU10141"/>
    </source>
</evidence>
<dbReference type="GO" id="GO:0043235">
    <property type="term" value="C:receptor complex"/>
    <property type="evidence" value="ECO:0007669"/>
    <property type="project" value="TreeGrafter"/>
</dbReference>
<dbReference type="Pfam" id="PF01094">
    <property type="entry name" value="ANF_receptor"/>
    <property type="match status" value="1"/>
</dbReference>
<comment type="subcellular location">
    <subcellularLocation>
        <location evidence="1">Membrane</location>
        <topology evidence="1">Single-pass membrane protein</topology>
    </subcellularLocation>
</comment>
<dbReference type="GO" id="GO:0005886">
    <property type="term" value="C:plasma membrane"/>
    <property type="evidence" value="ECO:0007669"/>
    <property type="project" value="TreeGrafter"/>
</dbReference>
<feature type="chain" id="PRO_5044654582" evidence="8">
    <location>
        <begin position="26"/>
        <end position="1259"/>
    </location>
</feature>
<dbReference type="CDD" id="cd00192">
    <property type="entry name" value="PTKc"/>
    <property type="match status" value="1"/>
</dbReference>
<dbReference type="InterPro" id="IPR000719">
    <property type="entry name" value="Prot_kinase_dom"/>
</dbReference>
<keyword evidence="8" id="KW-0732">Signal</keyword>
<dbReference type="CDD" id="cd06366">
    <property type="entry name" value="PBP1_GABAb_receptor"/>
    <property type="match status" value="1"/>
</dbReference>
<dbReference type="PRINTS" id="PR00109">
    <property type="entry name" value="TYRKINASE"/>
</dbReference>
<evidence type="ECO:0000256" key="2">
    <source>
        <dbReference type="ARBA" id="ARBA00022692"/>
    </source>
</evidence>
<evidence type="ECO:0000256" key="8">
    <source>
        <dbReference type="SAM" id="SignalP"/>
    </source>
</evidence>
<dbReference type="Gene3D" id="1.10.510.10">
    <property type="entry name" value="Transferase(Phosphotransferase) domain 1"/>
    <property type="match status" value="1"/>
</dbReference>
<dbReference type="GeneID" id="117564842"/>
<dbReference type="InterPro" id="IPR020635">
    <property type="entry name" value="Tyr_kinase_cat_dom"/>
</dbReference>
<evidence type="ECO:0000313" key="10">
    <source>
        <dbReference type="Proteomes" id="UP000515160"/>
    </source>
</evidence>
<evidence type="ECO:0000313" key="12">
    <source>
        <dbReference type="RefSeq" id="XP_034099666.2"/>
    </source>
</evidence>
<dbReference type="Proteomes" id="UP000515160">
    <property type="component" value="Chromosome 2L"/>
</dbReference>
<dbReference type="InterPro" id="IPR001245">
    <property type="entry name" value="Ser-Thr/Tyr_kinase_cat_dom"/>
</dbReference>
<keyword evidence="10" id="KW-1185">Reference proteome</keyword>
<dbReference type="GO" id="GO:0007169">
    <property type="term" value="P:cell surface receptor protein tyrosine kinase signaling pathway"/>
    <property type="evidence" value="ECO:0007669"/>
    <property type="project" value="TreeGrafter"/>
</dbReference>
<dbReference type="SUPFAM" id="SSF53822">
    <property type="entry name" value="Periplasmic binding protein-like I"/>
    <property type="match status" value="1"/>
</dbReference>
<dbReference type="GO" id="GO:0005524">
    <property type="term" value="F:ATP binding"/>
    <property type="evidence" value="ECO:0007669"/>
    <property type="project" value="UniProtKB-UniRule"/>
</dbReference>
<name>A0A6P8W7P5_DROAB</name>
<dbReference type="PROSITE" id="PS50011">
    <property type="entry name" value="PROTEIN_KINASE_DOM"/>
    <property type="match status" value="1"/>
</dbReference>
<keyword evidence="6" id="KW-0547">Nucleotide-binding</keyword>
<dbReference type="RefSeq" id="XP_034099665.2">
    <property type="nucleotide sequence ID" value="XM_034243774.2"/>
</dbReference>
<dbReference type="PROSITE" id="PS00109">
    <property type="entry name" value="PROTEIN_KINASE_TYR"/>
    <property type="match status" value="1"/>
</dbReference>
<evidence type="ECO:0000256" key="3">
    <source>
        <dbReference type="ARBA" id="ARBA00022989"/>
    </source>
</evidence>
<organism evidence="10 12">
    <name type="scientific">Drosophila albomicans</name>
    <name type="common">Fruit fly</name>
    <dbReference type="NCBI Taxonomy" id="7291"/>
    <lineage>
        <taxon>Eukaryota</taxon>
        <taxon>Metazoa</taxon>
        <taxon>Ecdysozoa</taxon>
        <taxon>Arthropoda</taxon>
        <taxon>Hexapoda</taxon>
        <taxon>Insecta</taxon>
        <taxon>Pterygota</taxon>
        <taxon>Neoptera</taxon>
        <taxon>Endopterygota</taxon>
        <taxon>Diptera</taxon>
        <taxon>Brachycera</taxon>
        <taxon>Muscomorpha</taxon>
        <taxon>Ephydroidea</taxon>
        <taxon>Drosophilidae</taxon>
        <taxon>Drosophila</taxon>
    </lineage>
</organism>
<dbReference type="GO" id="GO:0004714">
    <property type="term" value="F:transmembrane receptor protein tyrosine kinase activity"/>
    <property type="evidence" value="ECO:0007669"/>
    <property type="project" value="UniProtKB-EC"/>
</dbReference>
<feature type="signal peptide" evidence="8">
    <location>
        <begin position="1"/>
        <end position="25"/>
    </location>
</feature>
<dbReference type="PRINTS" id="PR01176">
    <property type="entry name" value="GABABRECEPTR"/>
</dbReference>
<dbReference type="InterPro" id="IPR011009">
    <property type="entry name" value="Kinase-like_dom_sf"/>
</dbReference>
<comment type="catalytic activity">
    <reaction evidence="5">
        <text>L-tyrosyl-[protein] + ATP = O-phospho-L-tyrosyl-[protein] + ADP + H(+)</text>
        <dbReference type="Rhea" id="RHEA:10596"/>
        <dbReference type="Rhea" id="RHEA-COMP:10136"/>
        <dbReference type="Rhea" id="RHEA-COMP:20101"/>
        <dbReference type="ChEBI" id="CHEBI:15378"/>
        <dbReference type="ChEBI" id="CHEBI:30616"/>
        <dbReference type="ChEBI" id="CHEBI:46858"/>
        <dbReference type="ChEBI" id="CHEBI:61978"/>
        <dbReference type="ChEBI" id="CHEBI:456216"/>
        <dbReference type="EC" id="2.7.10.1"/>
    </reaction>
</comment>
<feature type="transmembrane region" description="Helical" evidence="7">
    <location>
        <begin position="813"/>
        <end position="835"/>
    </location>
</feature>
<evidence type="ECO:0000256" key="1">
    <source>
        <dbReference type="ARBA" id="ARBA00004167"/>
    </source>
</evidence>
<dbReference type="SMART" id="SM00219">
    <property type="entry name" value="TyrKc"/>
    <property type="match status" value="1"/>
</dbReference>
<gene>
    <name evidence="11 12" type="primary">LOC117564842</name>
</gene>
<reference evidence="11 12" key="1">
    <citation type="submission" date="2025-04" db="UniProtKB">
        <authorList>
            <consortium name="RefSeq"/>
        </authorList>
    </citation>
    <scope>IDENTIFICATION</scope>
    <source>
        <strain evidence="11 12">15112-1751.03</strain>
        <tissue evidence="11 12">Whole Adult</tissue>
    </source>
</reference>
<dbReference type="FunFam" id="1.10.510.10:FF:001227">
    <property type="entry name" value="Tyrosine-protein kinase receptor"/>
    <property type="match status" value="1"/>
</dbReference>
<dbReference type="OrthoDB" id="73209at2759"/>
<dbReference type="InterPro" id="IPR050122">
    <property type="entry name" value="RTK"/>
</dbReference>
<feature type="domain" description="Protein kinase" evidence="9">
    <location>
        <begin position="878"/>
        <end position="1153"/>
    </location>
</feature>
<keyword evidence="4 7" id="KW-0472">Membrane</keyword>
<dbReference type="PROSITE" id="PS00107">
    <property type="entry name" value="PROTEIN_KINASE_ATP"/>
    <property type="match status" value="1"/>
</dbReference>
<dbReference type="InterPro" id="IPR001828">
    <property type="entry name" value="ANF_lig-bd_rcpt"/>
</dbReference>
<dbReference type="PANTHER" id="PTHR24416">
    <property type="entry name" value="TYROSINE-PROTEIN KINASE RECEPTOR"/>
    <property type="match status" value="1"/>
</dbReference>
<proteinExistence type="predicted"/>
<dbReference type="RefSeq" id="XP_034099666.2">
    <property type="nucleotide sequence ID" value="XM_034243775.2"/>
</dbReference>
<keyword evidence="2 7" id="KW-0812">Transmembrane</keyword>
<accession>A0A6P8W7P5</accession>
<sequence length="1259" mass="144560">MFNPKSVVLLHFFLIGFHLTESAASFQCLKTSDAPYETHERQLGIGLQVTNRPTHQLMTRIFDIFLREVLHYMPVRIVPIHLENATNPDNMWYILNYVRFVYELRNMTMINLEAWVPYNYERLPEMIQSAGPSITPGRYGWFVPSSQVPDTASNYYTMHHKIFEYMNNTYYNLYTMDDNVTNLLKQRTVEEFRNPICNHQKCALLIAEFRNDSFFIERTLSKTYLNVVWLGKQFKQTIEELADIYAKHYPHGEKRFMVLHWTPSMVIEADIKFTQIILPRCEESIDLQKTHCKYELTPILKYYGKDLSDESRLIYALHSFYMTDAHLTYFQKELGMRRHRSEDLEDIYNEIACNWMRANEQTYNNWIKPEEKQILAIGGIFPINVTDRGHSNIEDAAHRAIEAVNRNATILPGYKLVLKTNDGHCKSDLVMRALIHYYKNDNVLGVLGPACSETVEPIAGISKHMNMMVMSYSADGASFVDRKAYPYFFRTIGSNTEYVDAHMEIMQRLGWNRVSTLTEDGLQYADYMSHMESKLKQNNFTLAFNRKFQPNVSAEDMNEHLSRLKEAHSRIIIAELHNGNAAMAICEAIHLDMTQAMDYIWFLPAWISKDFRVWQSKVHHRCTAEQLSNAMEGHFSIRHTPYGEPDALMQENITIKSWQETYARNFDKNANYVGFAYDAVWAYAIAAHKLIEQDTFAINDLRSLKTINQLTKFMWQTDFNGLSGRVTFGHGEFGGSRISDLEILQWRNGSYTKVGGFTPKLDGIGDELHSDGGCLYFNANKAFNGKIPEDGRYDCRFSGVARALRIDCDLANMIVSITICLLVIFVMSMISFYFWKQRYDRKVRHSAQIMKMFGIDLITPSRNKLNTLDKWEIPKENVVINRRLGEGAFGTVYGGEAQLGSGNWTAVAVKTLKCGASTEDRLDFLAEAEAMKKFNNKNIIKLLGVCLQNEPIYTIMQFMLYGDLKTYLLARRSMVNEKITDESDISPKRLTMYAMDVARGLAYLAEQKYVHRDIACRNCLVNSQRVIKIGDFGMARPTFESDYYCYNRKGVRKLFPVRWMPPETLSLGIFTSASDIWSFGVVLYEVITFGAVPYADLTNNQVLDHVRNGNSLRIPSGAKPPLEGLLKACWSQEASKRPTALDIIDYIVNYPRMLTPCLDCPGTALQMLETDSDEMDLLPPGRQSSPLTQESMLDSLPEINSSHNLRQFNFPSCENLNDVKVKGEAVTATHLDSADSFSPITPDGYSIMSPLLTYKQPNP</sequence>
<evidence type="ECO:0000256" key="7">
    <source>
        <dbReference type="SAM" id="Phobius"/>
    </source>
</evidence>
<keyword evidence="3 7" id="KW-1133">Transmembrane helix</keyword>
<dbReference type="InterPro" id="IPR017441">
    <property type="entry name" value="Protein_kinase_ATP_BS"/>
</dbReference>
<keyword evidence="6" id="KW-0067">ATP-binding</keyword>
<dbReference type="PANTHER" id="PTHR24416:SF489">
    <property type="entry name" value="PROTEIN KINASE DOMAIN-CONTAINING PROTEIN"/>
    <property type="match status" value="1"/>
</dbReference>
<dbReference type="Pfam" id="PF07714">
    <property type="entry name" value="PK_Tyr_Ser-Thr"/>
    <property type="match status" value="1"/>
</dbReference>